<keyword evidence="10" id="KW-1185">Reference proteome</keyword>
<dbReference type="PANTHER" id="PTHR16515:SF49">
    <property type="entry name" value="GASTRULA ZINC FINGER PROTEIN XLCGF49.1-LIKE-RELATED"/>
    <property type="match status" value="1"/>
</dbReference>
<evidence type="ECO:0000256" key="1">
    <source>
        <dbReference type="ARBA" id="ARBA00004123"/>
    </source>
</evidence>
<keyword evidence="2" id="KW-0479">Metal-binding</keyword>
<feature type="non-terminal residue" evidence="9">
    <location>
        <position position="1"/>
    </location>
</feature>
<keyword evidence="3" id="KW-0677">Repeat</keyword>
<dbReference type="PROSITE" id="PS00028">
    <property type="entry name" value="ZINC_FINGER_C2H2_1"/>
    <property type="match status" value="10"/>
</dbReference>
<dbReference type="GO" id="GO:0008270">
    <property type="term" value="F:zinc ion binding"/>
    <property type="evidence" value="ECO:0007669"/>
    <property type="project" value="UniProtKB-KW"/>
</dbReference>
<feature type="domain" description="C2H2-type" evidence="8">
    <location>
        <begin position="115"/>
        <end position="143"/>
    </location>
</feature>
<dbReference type="PROSITE" id="PS50157">
    <property type="entry name" value="ZINC_FINGER_C2H2_2"/>
    <property type="match status" value="10"/>
</dbReference>
<evidence type="ECO:0000259" key="8">
    <source>
        <dbReference type="PROSITE" id="PS50157"/>
    </source>
</evidence>
<dbReference type="Gene3D" id="2.40.70.10">
    <property type="entry name" value="Acid Proteases"/>
    <property type="match status" value="1"/>
</dbReference>
<dbReference type="SMART" id="SM00355">
    <property type="entry name" value="ZnF_C2H2"/>
    <property type="match status" value="10"/>
</dbReference>
<evidence type="ECO:0000256" key="7">
    <source>
        <dbReference type="PROSITE-ProRule" id="PRU00042"/>
    </source>
</evidence>
<protein>
    <submittedName>
        <fullName evidence="9">Zinc finger and SCAN domain-containing protein 12</fullName>
    </submittedName>
</protein>
<reference key="2">
    <citation type="submission" date="2011-10" db="EMBL/GenBank/DDBJ databases">
        <title>The genome and transcriptome sequence of Clonorchis sinensis provide insights into the carcinogenic liver fluke.</title>
        <authorList>
            <person name="Wang X."/>
            <person name="Huang Y."/>
            <person name="Chen W."/>
            <person name="Liu H."/>
            <person name="Guo L."/>
            <person name="Chen Y."/>
            <person name="Luo F."/>
            <person name="Zhou W."/>
            <person name="Sun J."/>
            <person name="Mao Q."/>
            <person name="Liang P."/>
            <person name="Zhou C."/>
            <person name="Tian Y."/>
            <person name="Men J."/>
            <person name="Lv X."/>
            <person name="Huang L."/>
            <person name="Zhou J."/>
            <person name="Hu Y."/>
            <person name="Li R."/>
            <person name="Zhang F."/>
            <person name="Lei H."/>
            <person name="Li X."/>
            <person name="Hu X."/>
            <person name="Liang C."/>
            <person name="Xu J."/>
            <person name="Wu Z."/>
            <person name="Yu X."/>
        </authorList>
    </citation>
    <scope>NUCLEOTIDE SEQUENCE</scope>
    <source>
        <strain>Henan</strain>
    </source>
</reference>
<feature type="domain" description="C2H2-type" evidence="8">
    <location>
        <begin position="761"/>
        <end position="789"/>
    </location>
</feature>
<feature type="domain" description="C2H2-type" evidence="8">
    <location>
        <begin position="685"/>
        <end position="713"/>
    </location>
</feature>
<sequence>YVGNTGSGNVTQVVGQRQDAAEQTEMKKNSLYPESLDNIYKCPVCGKSFGQLSRALDHQMSHSTDRAFHCSPCVRSFKYKKDFNRHVRETHANQVDYLPLKTPSKHVRESEERGNPCPECDKNFARWDTLQLHLKSVHATGERHACPECGKLLSHKRQLPRHIREVHTRDYHKRCEQCGKMFSRASVLKKHTGLVHVTLFPDAGPHRISEKWINLPNSLQPSRRNRGGTSRCYKCGMPGHWRNQWPRTRPLVHNKILEYSSFPGWVAISALTQATIQAVIEIDGKRELCLIATGAGVSLRQRGNQAERRPCALAVRAVGGYRMQIDGLSMHSIRLGDKSVQHTFLISSDIEQTILGADFLKSTDSVIDLKQGKLVTSYGAVKLEGYPSTAEVICMSESFRLVTYQPWNIKCLSQPIVIFHVYACVRDLSVLAFCPLSLSAYPDFSRSASEVPLFTLNRELQFSTSNVHLGPADNFFEELIDLPPILGLQRLIATAQSTEIKVAAFSGSGRHRVSEKTISFTPGGSPVPIGQARIEPMSTQPEQNNCIKPIFKGMRGKCIKIRLTVCLQKHQVNKSKNQKNRVSMDALADNAHLPAGRIARRCFGVLNGLFEGYVPFSYASSTGSGDVTQDVGQLQGSSEQTEMTKNSFYPKRLDNIYKCPVCDKSYAQLSRALDHQTSHSTDHAFHCSPCMRSFKHKKNLNRHVRKTHANQVDYLPLKTTSKQVRESEERGNPCPECDKNFSRWDTLQLHLKSVHTTGERHACPECGKLLNHKRQLLRHIREVHMRDYHKRCEQCGKMFSRASVLKKHTGLVHALDYCILFASVASKFDRIQCVTSLLIDDESPIVAGFLSPRFLRFITVCVSRIHYQFDKNSPYALRTTVLIYLQSAFYYDFSQFVDSRFSPGLLHVGIPGIVEKTRNNFEASAHSRISTAQKPDHHE</sequence>
<feature type="domain" description="C2H2-type" evidence="8">
    <location>
        <begin position="790"/>
        <end position="814"/>
    </location>
</feature>
<feature type="domain" description="C2H2-type" evidence="8">
    <location>
        <begin position="657"/>
        <end position="684"/>
    </location>
</feature>
<evidence type="ECO:0000256" key="4">
    <source>
        <dbReference type="ARBA" id="ARBA00022771"/>
    </source>
</evidence>
<dbReference type="SUPFAM" id="SSF57667">
    <property type="entry name" value="beta-beta-alpha zinc fingers"/>
    <property type="match status" value="6"/>
</dbReference>
<dbReference type="InterPro" id="IPR013087">
    <property type="entry name" value="Znf_C2H2_type"/>
</dbReference>
<accession>G7YHR3</accession>
<keyword evidence="6" id="KW-0539">Nucleus</keyword>
<evidence type="ECO:0000313" key="10">
    <source>
        <dbReference type="Proteomes" id="UP000008909"/>
    </source>
</evidence>
<dbReference type="InterPro" id="IPR021109">
    <property type="entry name" value="Peptidase_aspartic_dom_sf"/>
</dbReference>
<name>G7YHR3_CLOSI</name>
<proteinExistence type="predicted"/>
<dbReference type="EMBL" id="DF143303">
    <property type="protein sequence ID" value="GAA52496.1"/>
    <property type="molecule type" value="Genomic_DNA"/>
</dbReference>
<dbReference type="SUPFAM" id="SSF50630">
    <property type="entry name" value="Acid proteases"/>
    <property type="match status" value="1"/>
</dbReference>
<evidence type="ECO:0000256" key="2">
    <source>
        <dbReference type="ARBA" id="ARBA00022723"/>
    </source>
</evidence>
<feature type="domain" description="C2H2-type" evidence="8">
    <location>
        <begin position="40"/>
        <end position="67"/>
    </location>
</feature>
<evidence type="ECO:0000313" key="9">
    <source>
        <dbReference type="EMBL" id="GAA52496.1"/>
    </source>
</evidence>
<dbReference type="InterPro" id="IPR036236">
    <property type="entry name" value="Znf_C2H2_sf"/>
</dbReference>
<gene>
    <name evidence="9" type="ORF">CLF_108178</name>
</gene>
<keyword evidence="4 7" id="KW-0863">Zinc-finger</keyword>
<dbReference type="Pfam" id="PF00096">
    <property type="entry name" value="zf-C2H2"/>
    <property type="match status" value="6"/>
</dbReference>
<feature type="domain" description="C2H2-type" evidence="8">
    <location>
        <begin position="732"/>
        <end position="760"/>
    </location>
</feature>
<dbReference type="PANTHER" id="PTHR16515">
    <property type="entry name" value="PR DOMAIN ZINC FINGER PROTEIN"/>
    <property type="match status" value="1"/>
</dbReference>
<feature type="domain" description="C2H2-type" evidence="8">
    <location>
        <begin position="173"/>
        <end position="201"/>
    </location>
</feature>
<organism evidence="9 10">
    <name type="scientific">Clonorchis sinensis</name>
    <name type="common">Chinese liver fluke</name>
    <dbReference type="NCBI Taxonomy" id="79923"/>
    <lineage>
        <taxon>Eukaryota</taxon>
        <taxon>Metazoa</taxon>
        <taxon>Spiralia</taxon>
        <taxon>Lophotrochozoa</taxon>
        <taxon>Platyhelminthes</taxon>
        <taxon>Trematoda</taxon>
        <taxon>Digenea</taxon>
        <taxon>Opisthorchiida</taxon>
        <taxon>Opisthorchiata</taxon>
        <taxon>Opisthorchiidae</taxon>
        <taxon>Clonorchis</taxon>
    </lineage>
</organism>
<reference evidence="9" key="1">
    <citation type="journal article" date="2011" name="Genome Biol.">
        <title>The draft genome of the carcinogenic human liver fluke Clonorchis sinensis.</title>
        <authorList>
            <person name="Wang X."/>
            <person name="Chen W."/>
            <person name="Huang Y."/>
            <person name="Sun J."/>
            <person name="Men J."/>
            <person name="Liu H."/>
            <person name="Luo F."/>
            <person name="Guo L."/>
            <person name="Lv X."/>
            <person name="Deng C."/>
            <person name="Zhou C."/>
            <person name="Fan Y."/>
            <person name="Li X."/>
            <person name="Huang L."/>
            <person name="Hu Y."/>
            <person name="Liang C."/>
            <person name="Hu X."/>
            <person name="Xu J."/>
            <person name="Yu X."/>
        </authorList>
    </citation>
    <scope>NUCLEOTIDE SEQUENCE [LARGE SCALE GENOMIC DNA]</scope>
    <source>
        <strain evidence="9">Henan</strain>
    </source>
</reference>
<feature type="domain" description="C2H2-type" evidence="8">
    <location>
        <begin position="68"/>
        <end position="96"/>
    </location>
</feature>
<dbReference type="GO" id="GO:0010468">
    <property type="term" value="P:regulation of gene expression"/>
    <property type="evidence" value="ECO:0007669"/>
    <property type="project" value="TreeGrafter"/>
</dbReference>
<keyword evidence="5" id="KW-0862">Zinc</keyword>
<evidence type="ECO:0000256" key="3">
    <source>
        <dbReference type="ARBA" id="ARBA00022737"/>
    </source>
</evidence>
<dbReference type="Proteomes" id="UP000008909">
    <property type="component" value="Unassembled WGS sequence"/>
</dbReference>
<feature type="domain" description="C2H2-type" evidence="8">
    <location>
        <begin position="144"/>
        <end position="172"/>
    </location>
</feature>
<dbReference type="InterPro" id="IPR050331">
    <property type="entry name" value="Zinc_finger"/>
</dbReference>
<dbReference type="GO" id="GO:0005634">
    <property type="term" value="C:nucleus"/>
    <property type="evidence" value="ECO:0007669"/>
    <property type="project" value="UniProtKB-SubCell"/>
</dbReference>
<evidence type="ECO:0000256" key="6">
    <source>
        <dbReference type="ARBA" id="ARBA00023242"/>
    </source>
</evidence>
<dbReference type="Gene3D" id="3.30.160.60">
    <property type="entry name" value="Classic Zinc Finger"/>
    <property type="match status" value="6"/>
</dbReference>
<dbReference type="AlphaFoldDB" id="G7YHR3"/>
<evidence type="ECO:0000256" key="5">
    <source>
        <dbReference type="ARBA" id="ARBA00022833"/>
    </source>
</evidence>
<comment type="subcellular location">
    <subcellularLocation>
        <location evidence="1">Nucleus</location>
    </subcellularLocation>
</comment>